<evidence type="ECO:0000313" key="8">
    <source>
        <dbReference type="EMBL" id="RFS20753.1"/>
    </source>
</evidence>
<evidence type="ECO:0000256" key="6">
    <source>
        <dbReference type="PROSITE-ProRule" id="PRU00433"/>
    </source>
</evidence>
<keyword evidence="8" id="KW-0575">Peroxidase</keyword>
<comment type="subcellular location">
    <subcellularLocation>
        <location evidence="1">Cell envelope</location>
    </subcellularLocation>
</comment>
<dbReference type="AlphaFoldDB" id="A0A3E1Y7P1"/>
<keyword evidence="5 6" id="KW-0408">Iron</keyword>
<protein>
    <submittedName>
        <fullName evidence="8">Cytochrome C peroxidase</fullName>
    </submittedName>
</protein>
<dbReference type="Gene3D" id="1.10.760.10">
    <property type="entry name" value="Cytochrome c-like domain"/>
    <property type="match status" value="2"/>
</dbReference>
<dbReference type="Pfam" id="PF03150">
    <property type="entry name" value="CCP_MauG"/>
    <property type="match status" value="1"/>
</dbReference>
<dbReference type="GO" id="GO:0020037">
    <property type="term" value="F:heme binding"/>
    <property type="evidence" value="ECO:0007669"/>
    <property type="project" value="InterPro"/>
</dbReference>
<feature type="domain" description="Cytochrome c" evidence="7">
    <location>
        <begin position="458"/>
        <end position="600"/>
    </location>
</feature>
<dbReference type="Gene3D" id="1.20.1420.20">
    <property type="entry name" value="M75 peptidase, HXXE motif"/>
    <property type="match status" value="1"/>
</dbReference>
<gene>
    <name evidence="8" type="ORF">DVR12_19545</name>
</gene>
<comment type="caution">
    <text evidence="8">The sequence shown here is derived from an EMBL/GenBank/DDBJ whole genome shotgun (WGS) entry which is preliminary data.</text>
</comment>
<proteinExistence type="predicted"/>
<dbReference type="PROSITE" id="PS51007">
    <property type="entry name" value="CYTC"/>
    <property type="match status" value="2"/>
</dbReference>
<accession>A0A3E1Y7P1</accession>
<evidence type="ECO:0000256" key="2">
    <source>
        <dbReference type="ARBA" id="ARBA00022617"/>
    </source>
</evidence>
<keyword evidence="4" id="KW-0560">Oxidoreductase</keyword>
<dbReference type="InterPro" id="IPR009056">
    <property type="entry name" value="Cyt_c-like_dom"/>
</dbReference>
<evidence type="ECO:0000259" key="7">
    <source>
        <dbReference type="PROSITE" id="PS51007"/>
    </source>
</evidence>
<dbReference type="SUPFAM" id="SSF46626">
    <property type="entry name" value="Cytochrome c"/>
    <property type="match status" value="2"/>
</dbReference>
<dbReference type="PANTHER" id="PTHR30600">
    <property type="entry name" value="CYTOCHROME C PEROXIDASE-RELATED"/>
    <property type="match status" value="1"/>
</dbReference>
<dbReference type="GO" id="GO:0009055">
    <property type="term" value="F:electron transfer activity"/>
    <property type="evidence" value="ECO:0007669"/>
    <property type="project" value="InterPro"/>
</dbReference>
<evidence type="ECO:0000256" key="1">
    <source>
        <dbReference type="ARBA" id="ARBA00004196"/>
    </source>
</evidence>
<dbReference type="InterPro" id="IPR051395">
    <property type="entry name" value="Cytochrome_c_Peroxidase/MauG"/>
</dbReference>
<dbReference type="GO" id="GO:0004130">
    <property type="term" value="F:cytochrome-c peroxidase activity"/>
    <property type="evidence" value="ECO:0007669"/>
    <property type="project" value="TreeGrafter"/>
</dbReference>
<sequence>MYLSKIKYLVWPLFAGLVIFSVWGFKQANNNRGFTQMVTVFKAGAADFSVASADLYQSISDLDSTKPASLEEAKKQLIKARFNYKRIEWFMDYFFFTSSQAYNRPAKAEVEEPFMEYQDARGMQQIAVLLFEEHPYRNKSELLAQADLIRSSAQDLPSLLYEFTATDEELMESIRLELVRLYTGGITGYDAQELKTGIKETATALEVIQQVLAPWTEQFPELNSLLKSAVAYLHANPDFEQFDRLTFLSDYGLPLQAAFGKMVKELNLNIHTRSKINYDAPHLFSKSFFQQEPFLGKNITNEAVLKLGQKLFYDANLSGNLQRSCATCHQPEKYFTDALPVSKSLDPRKPIRRNAPTLYYAGFQHAQFWDGRAGKLVQQIETVIRNPQEMNADPAIVLSRLEKQPDYVNAFKKAYADSSSPLSLNTMYDAIATYVASLAPMESAMDRYFEGNKTAMDAAQKRGFNLFTGKGLCATCHFAPLFNGLIPPFYELTEYEGLGMTATANLKKPIADKDAGRYGYFPMHFYTGAFKTPTVRNAAVTAPYMHNGAFNDLHQLMEFYNAGGGNGLGLNFPYQTLSATPLGLSENEMLDIIAFLGALTDSPPTK</sequence>
<dbReference type="InterPro" id="IPR004852">
    <property type="entry name" value="Di-haem_cyt_c_peroxidsae"/>
</dbReference>
<dbReference type="GO" id="GO:0046872">
    <property type="term" value="F:metal ion binding"/>
    <property type="evidence" value="ECO:0007669"/>
    <property type="project" value="UniProtKB-KW"/>
</dbReference>
<dbReference type="GO" id="GO:0030313">
    <property type="term" value="C:cell envelope"/>
    <property type="evidence" value="ECO:0007669"/>
    <property type="project" value="UniProtKB-SubCell"/>
</dbReference>
<dbReference type="OrthoDB" id="9805202at2"/>
<evidence type="ECO:0000256" key="4">
    <source>
        <dbReference type="ARBA" id="ARBA00023002"/>
    </source>
</evidence>
<feature type="domain" description="Cytochrome c" evidence="7">
    <location>
        <begin position="303"/>
        <end position="439"/>
    </location>
</feature>
<keyword evidence="3 6" id="KW-0479">Metal-binding</keyword>
<reference evidence="8 9" key="1">
    <citation type="submission" date="2018-07" db="EMBL/GenBank/DDBJ databases">
        <title>Chitinophaga K2CV101002-2 sp. nov., isolated from a monsoon evergreen broad-leaved forest soil.</title>
        <authorList>
            <person name="Lv Y."/>
        </authorList>
    </citation>
    <scope>NUCLEOTIDE SEQUENCE [LARGE SCALE GENOMIC DNA]</scope>
    <source>
        <strain evidence="8 9">GDMCC 1.1288</strain>
    </source>
</reference>
<dbReference type="RefSeq" id="WP_116977471.1">
    <property type="nucleotide sequence ID" value="NZ_QPMM01000010.1"/>
</dbReference>
<dbReference type="EMBL" id="QPMM01000010">
    <property type="protein sequence ID" value="RFS20753.1"/>
    <property type="molecule type" value="Genomic_DNA"/>
</dbReference>
<dbReference type="InterPro" id="IPR038352">
    <property type="entry name" value="Imelysin_sf"/>
</dbReference>
<keyword evidence="9" id="KW-1185">Reference proteome</keyword>
<organism evidence="8 9">
    <name type="scientific">Chitinophaga silvatica</name>
    <dbReference type="NCBI Taxonomy" id="2282649"/>
    <lineage>
        <taxon>Bacteria</taxon>
        <taxon>Pseudomonadati</taxon>
        <taxon>Bacteroidota</taxon>
        <taxon>Chitinophagia</taxon>
        <taxon>Chitinophagales</taxon>
        <taxon>Chitinophagaceae</taxon>
        <taxon>Chitinophaga</taxon>
    </lineage>
</organism>
<evidence type="ECO:0000256" key="3">
    <source>
        <dbReference type="ARBA" id="ARBA00022723"/>
    </source>
</evidence>
<dbReference type="Proteomes" id="UP000260644">
    <property type="component" value="Unassembled WGS sequence"/>
</dbReference>
<dbReference type="InterPro" id="IPR036909">
    <property type="entry name" value="Cyt_c-like_dom_sf"/>
</dbReference>
<keyword evidence="2 6" id="KW-0349">Heme</keyword>
<evidence type="ECO:0000256" key="5">
    <source>
        <dbReference type="ARBA" id="ARBA00023004"/>
    </source>
</evidence>
<evidence type="ECO:0000313" key="9">
    <source>
        <dbReference type="Proteomes" id="UP000260644"/>
    </source>
</evidence>
<name>A0A3E1Y7P1_9BACT</name>